<evidence type="ECO:0000313" key="1">
    <source>
        <dbReference type="EMBL" id="JAE07523.1"/>
    </source>
</evidence>
<name>A0A0A9FGZ0_ARUDO</name>
<reference evidence="1" key="1">
    <citation type="submission" date="2014-09" db="EMBL/GenBank/DDBJ databases">
        <authorList>
            <person name="Magalhaes I.L.F."/>
            <person name="Oliveira U."/>
            <person name="Santos F.R."/>
            <person name="Vidigal T.H.D.A."/>
            <person name="Brescovit A.D."/>
            <person name="Santos A.J."/>
        </authorList>
    </citation>
    <scope>NUCLEOTIDE SEQUENCE</scope>
    <source>
        <tissue evidence="1">Shoot tissue taken approximately 20 cm above the soil surface</tissue>
    </source>
</reference>
<proteinExistence type="predicted"/>
<sequence>MMVFLSYIRLNEFFNGASVLCNQVSDIQNTGQH</sequence>
<dbReference type="EMBL" id="GBRH01190373">
    <property type="protein sequence ID" value="JAE07523.1"/>
    <property type="molecule type" value="Transcribed_RNA"/>
</dbReference>
<accession>A0A0A9FGZ0</accession>
<organism evidence="1">
    <name type="scientific">Arundo donax</name>
    <name type="common">Giant reed</name>
    <name type="synonym">Donax arundinaceus</name>
    <dbReference type="NCBI Taxonomy" id="35708"/>
    <lineage>
        <taxon>Eukaryota</taxon>
        <taxon>Viridiplantae</taxon>
        <taxon>Streptophyta</taxon>
        <taxon>Embryophyta</taxon>
        <taxon>Tracheophyta</taxon>
        <taxon>Spermatophyta</taxon>
        <taxon>Magnoliopsida</taxon>
        <taxon>Liliopsida</taxon>
        <taxon>Poales</taxon>
        <taxon>Poaceae</taxon>
        <taxon>PACMAD clade</taxon>
        <taxon>Arundinoideae</taxon>
        <taxon>Arundineae</taxon>
        <taxon>Arundo</taxon>
    </lineage>
</organism>
<protein>
    <submittedName>
        <fullName evidence="1">Uncharacterized protein</fullName>
    </submittedName>
</protein>
<reference evidence="1" key="2">
    <citation type="journal article" date="2015" name="Data Brief">
        <title>Shoot transcriptome of the giant reed, Arundo donax.</title>
        <authorList>
            <person name="Barrero R.A."/>
            <person name="Guerrero F.D."/>
            <person name="Moolhuijzen P."/>
            <person name="Goolsby J.A."/>
            <person name="Tidwell J."/>
            <person name="Bellgard S.E."/>
            <person name="Bellgard M.I."/>
        </authorList>
    </citation>
    <scope>NUCLEOTIDE SEQUENCE</scope>
    <source>
        <tissue evidence="1">Shoot tissue taken approximately 20 cm above the soil surface</tissue>
    </source>
</reference>
<dbReference type="AlphaFoldDB" id="A0A0A9FGZ0"/>